<evidence type="ECO:0000313" key="6">
    <source>
        <dbReference type="Proteomes" id="UP000738325"/>
    </source>
</evidence>
<dbReference type="InterPro" id="IPR002048">
    <property type="entry name" value="EF_hand_dom"/>
</dbReference>
<evidence type="ECO:0000256" key="1">
    <source>
        <dbReference type="ARBA" id="ARBA00022737"/>
    </source>
</evidence>
<feature type="region of interest" description="Disordered" evidence="3">
    <location>
        <begin position="108"/>
        <end position="212"/>
    </location>
</feature>
<feature type="compositionally biased region" description="Basic and acidic residues" evidence="3">
    <location>
        <begin position="191"/>
        <end position="200"/>
    </location>
</feature>
<dbReference type="PROSITE" id="PS50222">
    <property type="entry name" value="EF_HAND_2"/>
    <property type="match status" value="1"/>
</dbReference>
<protein>
    <recommendedName>
        <fullName evidence="4">EF-hand domain-containing protein</fullName>
    </recommendedName>
</protein>
<accession>A0A9P6V089</accession>
<feature type="region of interest" description="Disordered" evidence="3">
    <location>
        <begin position="1"/>
        <end position="33"/>
    </location>
</feature>
<feature type="domain" description="EF-hand" evidence="4">
    <location>
        <begin position="234"/>
        <end position="269"/>
    </location>
</feature>
<evidence type="ECO:0000259" key="4">
    <source>
        <dbReference type="PROSITE" id="PS50222"/>
    </source>
</evidence>
<dbReference type="InterPro" id="IPR050230">
    <property type="entry name" value="CALM/Myosin/TropC-like"/>
</dbReference>
<dbReference type="AlphaFoldDB" id="A0A9P6V089"/>
<dbReference type="SMART" id="SM00054">
    <property type="entry name" value="EFh"/>
    <property type="match status" value="3"/>
</dbReference>
<dbReference type="Proteomes" id="UP000738325">
    <property type="component" value="Unassembled WGS sequence"/>
</dbReference>
<feature type="compositionally biased region" description="Basic and acidic residues" evidence="3">
    <location>
        <begin position="124"/>
        <end position="133"/>
    </location>
</feature>
<feature type="compositionally biased region" description="Low complexity" evidence="3">
    <location>
        <begin position="140"/>
        <end position="149"/>
    </location>
</feature>
<dbReference type="GO" id="GO:0005509">
    <property type="term" value="F:calcium ion binding"/>
    <property type="evidence" value="ECO:0007669"/>
    <property type="project" value="InterPro"/>
</dbReference>
<feature type="compositionally biased region" description="Acidic residues" evidence="3">
    <location>
        <begin position="174"/>
        <end position="190"/>
    </location>
</feature>
<gene>
    <name evidence="5" type="ORF">BGZ99_003996</name>
</gene>
<organism evidence="5 6">
    <name type="scientific">Dissophora globulifera</name>
    <dbReference type="NCBI Taxonomy" id="979702"/>
    <lineage>
        <taxon>Eukaryota</taxon>
        <taxon>Fungi</taxon>
        <taxon>Fungi incertae sedis</taxon>
        <taxon>Mucoromycota</taxon>
        <taxon>Mortierellomycotina</taxon>
        <taxon>Mortierellomycetes</taxon>
        <taxon>Mortierellales</taxon>
        <taxon>Mortierellaceae</taxon>
        <taxon>Dissophora</taxon>
    </lineage>
</organism>
<name>A0A9P6V089_9FUNG</name>
<dbReference type="SUPFAM" id="SSF47473">
    <property type="entry name" value="EF-hand"/>
    <property type="match status" value="1"/>
</dbReference>
<proteinExistence type="predicted"/>
<dbReference type="PANTHER" id="PTHR23048:SF59">
    <property type="entry name" value="EF-HAND SUPERFAMILY PROTEIN"/>
    <property type="match status" value="1"/>
</dbReference>
<sequence>MSSRSRASKPRASSSSSTPATLSSNATSGTLPSGVSQAYYKELKETFQLYDTDFDHRGLLSLKRLRLAMRTLGFEATMEDIEEIVQEMPSLSIHKALKRKARKAAAAAAASRKGKGVDRTMTGEIKESKDTAVSKRRSSRTAAVASRTVAGERSKYAESDDDDDDDEGLRGGGGEDDYTDNDDDEDDDAYDDVREGRDSGVDAGAGSRSDWDDGELFFTFQDFMTIMIPSEEQHGQDEVSRVFQLFDTHGKGSINLEDLRRVAAELNEPVKDEDLREMLEEVAKDSESGVTEQDFKKLMKKVGL</sequence>
<comment type="caution">
    <text evidence="5">The sequence shown here is derived from an EMBL/GenBank/DDBJ whole genome shotgun (WGS) entry which is preliminary data.</text>
</comment>
<evidence type="ECO:0000256" key="2">
    <source>
        <dbReference type="ARBA" id="ARBA00022837"/>
    </source>
</evidence>
<dbReference type="EMBL" id="JAAAIP010000025">
    <property type="protein sequence ID" value="KAG0328922.1"/>
    <property type="molecule type" value="Genomic_DNA"/>
</dbReference>
<reference evidence="5" key="1">
    <citation type="journal article" date="2020" name="Fungal Divers.">
        <title>Resolving the Mortierellaceae phylogeny through synthesis of multi-gene phylogenetics and phylogenomics.</title>
        <authorList>
            <person name="Vandepol N."/>
            <person name="Liber J."/>
            <person name="Desiro A."/>
            <person name="Na H."/>
            <person name="Kennedy M."/>
            <person name="Barry K."/>
            <person name="Grigoriev I.V."/>
            <person name="Miller A.N."/>
            <person name="O'Donnell K."/>
            <person name="Stajich J.E."/>
            <person name="Bonito G."/>
        </authorList>
    </citation>
    <scope>NUCLEOTIDE SEQUENCE</scope>
    <source>
        <strain evidence="5">REB-010B</strain>
    </source>
</reference>
<dbReference type="Gene3D" id="1.10.238.10">
    <property type="entry name" value="EF-hand"/>
    <property type="match status" value="2"/>
</dbReference>
<evidence type="ECO:0000313" key="5">
    <source>
        <dbReference type="EMBL" id="KAG0328922.1"/>
    </source>
</evidence>
<dbReference type="PANTHER" id="PTHR23048">
    <property type="entry name" value="MYOSIN LIGHT CHAIN 1, 3"/>
    <property type="match status" value="1"/>
</dbReference>
<dbReference type="InterPro" id="IPR011992">
    <property type="entry name" value="EF-hand-dom_pair"/>
</dbReference>
<dbReference type="CDD" id="cd00051">
    <property type="entry name" value="EFh"/>
    <property type="match status" value="1"/>
</dbReference>
<dbReference type="OrthoDB" id="26525at2759"/>
<dbReference type="Pfam" id="PF13499">
    <property type="entry name" value="EF-hand_7"/>
    <property type="match status" value="1"/>
</dbReference>
<dbReference type="GO" id="GO:0016460">
    <property type="term" value="C:myosin II complex"/>
    <property type="evidence" value="ECO:0007669"/>
    <property type="project" value="TreeGrafter"/>
</dbReference>
<feature type="compositionally biased region" description="Low complexity" evidence="3">
    <location>
        <begin position="1"/>
        <end position="28"/>
    </location>
</feature>
<keyword evidence="2" id="KW-0106">Calcium</keyword>
<evidence type="ECO:0000256" key="3">
    <source>
        <dbReference type="SAM" id="MobiDB-lite"/>
    </source>
</evidence>
<keyword evidence="1" id="KW-0677">Repeat</keyword>
<keyword evidence="6" id="KW-1185">Reference proteome</keyword>